<proteinExistence type="inferred from homology"/>
<accession>A0A841U8B0</accession>
<feature type="transmembrane region" description="Helical" evidence="3">
    <location>
        <begin position="46"/>
        <end position="65"/>
    </location>
</feature>
<evidence type="ECO:0000259" key="4">
    <source>
        <dbReference type="Pfam" id="PF01757"/>
    </source>
</evidence>
<feature type="transmembrane region" description="Helical" evidence="3">
    <location>
        <begin position="172"/>
        <end position="192"/>
    </location>
</feature>
<sequence>MSTRYEELDSIRGLAALVVVFCHLFAVTDMYAWANFVKNTPFFMSHQAVMMFFVLSGFVLSLPFLQGKSQSYGSYAVRRICRIYIPYLVTLLLAILMRELFSQGGIAGLTDWFNRLWVAPLSWELVAQHVLFIGGYDTDAFNPVIWSLVHEMRISLIFPLLMLLVVRYDWKIALSAGFALSCVGSLLHMKFAMGQIDMNYFMSVHYAFMFIIGACLAKHRDRLIGLYRNSRSVHKLIVLAIGAACYTYSLWFLPNVEALHVRTLEEWMACIGVSVFIIAALGSSRISSVLRIGAISWIGRISYSLYLVHFTVLFALMYALYGVVPVWSIWLVTLVVSIAAASLSYLWIEVPSIRLGRSLTRPRIAASPERPKLTP</sequence>
<evidence type="ECO:0000256" key="3">
    <source>
        <dbReference type="SAM" id="Phobius"/>
    </source>
</evidence>
<evidence type="ECO:0000256" key="1">
    <source>
        <dbReference type="ARBA" id="ARBA00004370"/>
    </source>
</evidence>
<organism evidence="5 6">
    <name type="scientific">Cohnella xylanilytica</name>
    <dbReference type="NCBI Taxonomy" id="557555"/>
    <lineage>
        <taxon>Bacteria</taxon>
        <taxon>Bacillati</taxon>
        <taxon>Bacillota</taxon>
        <taxon>Bacilli</taxon>
        <taxon>Bacillales</taxon>
        <taxon>Paenibacillaceae</taxon>
        <taxon>Cohnella</taxon>
    </lineage>
</organism>
<feature type="transmembrane region" description="Helical" evidence="3">
    <location>
        <begin position="198"/>
        <end position="216"/>
    </location>
</feature>
<comment type="caution">
    <text evidence="5">The sequence shown here is derived from an EMBL/GenBank/DDBJ whole genome shotgun (WGS) entry which is preliminary data.</text>
</comment>
<name>A0A841U8B0_9BACL</name>
<keyword evidence="5" id="KW-0808">Transferase</keyword>
<feature type="transmembrane region" description="Helical" evidence="3">
    <location>
        <begin position="144"/>
        <end position="165"/>
    </location>
</feature>
<dbReference type="GO" id="GO:0016020">
    <property type="term" value="C:membrane"/>
    <property type="evidence" value="ECO:0007669"/>
    <property type="project" value="TreeGrafter"/>
</dbReference>
<comment type="similarity">
    <text evidence="2">Belongs to the acyltransferase 3 family.</text>
</comment>
<feature type="transmembrane region" description="Helical" evidence="3">
    <location>
        <begin position="85"/>
        <end position="106"/>
    </location>
</feature>
<feature type="transmembrane region" description="Helical" evidence="3">
    <location>
        <begin position="303"/>
        <end position="321"/>
    </location>
</feature>
<dbReference type="PANTHER" id="PTHR23028">
    <property type="entry name" value="ACETYLTRANSFERASE"/>
    <property type="match status" value="1"/>
</dbReference>
<feature type="transmembrane region" description="Helical" evidence="3">
    <location>
        <begin position="266"/>
        <end position="282"/>
    </location>
</feature>
<evidence type="ECO:0000256" key="2">
    <source>
        <dbReference type="ARBA" id="ARBA00007400"/>
    </source>
</evidence>
<reference evidence="5 6" key="1">
    <citation type="submission" date="2020-08" db="EMBL/GenBank/DDBJ databases">
        <title>Cohnella phylogeny.</title>
        <authorList>
            <person name="Dunlap C."/>
        </authorList>
    </citation>
    <scope>NUCLEOTIDE SEQUENCE [LARGE SCALE GENOMIC DNA]</scope>
    <source>
        <strain evidence="5 6">DSM 25239</strain>
    </source>
</reference>
<dbReference type="EMBL" id="JACJVR010000119">
    <property type="protein sequence ID" value="MBB6695258.1"/>
    <property type="molecule type" value="Genomic_DNA"/>
</dbReference>
<keyword evidence="6" id="KW-1185">Reference proteome</keyword>
<evidence type="ECO:0000313" key="6">
    <source>
        <dbReference type="Proteomes" id="UP000553776"/>
    </source>
</evidence>
<comment type="subcellular location">
    <subcellularLocation>
        <location evidence="1">Membrane</location>
    </subcellularLocation>
</comment>
<keyword evidence="3" id="KW-1133">Transmembrane helix</keyword>
<dbReference type="GO" id="GO:0009103">
    <property type="term" value="P:lipopolysaccharide biosynthetic process"/>
    <property type="evidence" value="ECO:0007669"/>
    <property type="project" value="TreeGrafter"/>
</dbReference>
<dbReference type="Proteomes" id="UP000553776">
    <property type="component" value="Unassembled WGS sequence"/>
</dbReference>
<dbReference type="InterPro" id="IPR002656">
    <property type="entry name" value="Acyl_transf_3_dom"/>
</dbReference>
<dbReference type="PANTHER" id="PTHR23028:SF53">
    <property type="entry name" value="ACYL_TRANSF_3 DOMAIN-CONTAINING PROTEIN"/>
    <property type="match status" value="1"/>
</dbReference>
<feature type="transmembrane region" description="Helical" evidence="3">
    <location>
        <begin position="327"/>
        <end position="348"/>
    </location>
</feature>
<keyword evidence="5" id="KW-0012">Acyltransferase</keyword>
<feature type="transmembrane region" description="Helical" evidence="3">
    <location>
        <begin position="236"/>
        <end position="254"/>
    </location>
</feature>
<evidence type="ECO:0000313" key="5">
    <source>
        <dbReference type="EMBL" id="MBB6695258.1"/>
    </source>
</evidence>
<keyword evidence="3" id="KW-0812">Transmembrane</keyword>
<keyword evidence="3" id="KW-0472">Membrane</keyword>
<dbReference type="InterPro" id="IPR050879">
    <property type="entry name" value="Acyltransferase_3"/>
</dbReference>
<dbReference type="Pfam" id="PF01757">
    <property type="entry name" value="Acyl_transf_3"/>
    <property type="match status" value="1"/>
</dbReference>
<gene>
    <name evidence="5" type="ORF">H7B90_28070</name>
</gene>
<feature type="domain" description="Acyltransferase 3" evidence="4">
    <location>
        <begin position="6"/>
        <end position="343"/>
    </location>
</feature>
<protein>
    <submittedName>
        <fullName evidence="5">Acyltransferase</fullName>
    </submittedName>
</protein>
<dbReference type="RefSeq" id="WP_185139212.1">
    <property type="nucleotide sequence ID" value="NZ_JACJVR010000119.1"/>
</dbReference>
<dbReference type="GO" id="GO:0016747">
    <property type="term" value="F:acyltransferase activity, transferring groups other than amino-acyl groups"/>
    <property type="evidence" value="ECO:0007669"/>
    <property type="project" value="InterPro"/>
</dbReference>
<feature type="transmembrane region" description="Helical" evidence="3">
    <location>
        <begin position="12"/>
        <end position="34"/>
    </location>
</feature>
<dbReference type="AlphaFoldDB" id="A0A841U8B0"/>